<dbReference type="GO" id="GO:0031624">
    <property type="term" value="F:ubiquitin conjugating enzyme binding"/>
    <property type="evidence" value="ECO:0007669"/>
    <property type="project" value="TreeGrafter"/>
</dbReference>
<comment type="caution">
    <text evidence="1">The sequence shown here is derived from an EMBL/GenBank/DDBJ whole genome shotgun (WGS) entry which is preliminary data.</text>
</comment>
<organism evidence="1 2">
    <name type="scientific">Pneumocystis jirovecii (strain RU7)</name>
    <name type="common">Human pneumocystis pneumonia agent</name>
    <dbReference type="NCBI Taxonomy" id="1408657"/>
    <lineage>
        <taxon>Eukaryota</taxon>
        <taxon>Fungi</taxon>
        <taxon>Dikarya</taxon>
        <taxon>Ascomycota</taxon>
        <taxon>Taphrinomycotina</taxon>
        <taxon>Pneumocystomycetes</taxon>
        <taxon>Pneumocystaceae</taxon>
        <taxon>Pneumocystis</taxon>
    </lineage>
</organism>
<dbReference type="GO" id="GO:0051865">
    <property type="term" value="P:protein autoubiquitination"/>
    <property type="evidence" value="ECO:0007669"/>
    <property type="project" value="TreeGrafter"/>
</dbReference>
<dbReference type="AlphaFoldDB" id="A0A0W4ZEM9"/>
<dbReference type="GO" id="GO:0061630">
    <property type="term" value="F:ubiquitin protein ligase activity"/>
    <property type="evidence" value="ECO:0007669"/>
    <property type="project" value="TreeGrafter"/>
</dbReference>
<name>A0A0W4ZEM9_PNEJ7</name>
<dbReference type="VEuPathDB" id="FungiDB:T551_03283"/>
<dbReference type="Proteomes" id="UP000053447">
    <property type="component" value="Unassembled WGS sequence"/>
</dbReference>
<dbReference type="GO" id="GO:0043161">
    <property type="term" value="P:proteasome-mediated ubiquitin-dependent protein catabolic process"/>
    <property type="evidence" value="ECO:0007669"/>
    <property type="project" value="TreeGrafter"/>
</dbReference>
<dbReference type="GO" id="GO:0030332">
    <property type="term" value="F:cyclin binding"/>
    <property type="evidence" value="ECO:0007669"/>
    <property type="project" value="TreeGrafter"/>
</dbReference>
<sequence>MEAKNPKEKSLFFIAEALSHIRVINLIIEYPENTYKPDLLKLFNTHSISLELKGVLITIFLPGETKKDTFIQVNQLNKALSIRLPLNNSLVKATEEISPWSAVYIDLNSNFCCIFCLSILLNKNEIKYWRNLPSDNWADMMDYWVCHGRKQSILQEFGVYKNRKFVSRPGIVFVGLSYFLVFHENIQNTKINDIIFGLKKYDKISSINDGFLSYLDTLFHYAMQRLASDKIKSKIEENNVFCSSCKMNIGTVAEDGIKLYKKKYSNFFRTISFHINVFISAQLLTLIEVHANYKFDIYNEETKNCVLKIWVFNSDLRITNGLFYGPDININNNKYNKFLGTRVMKIFYMLIQNTSIESYDNNVVLHPEMIKSMLYSLKESNSLIPKSSRQFGIWNIGYLERYD</sequence>
<gene>
    <name evidence="1" type="ORF">T551_03283</name>
</gene>
<protein>
    <submittedName>
        <fullName evidence="1">Uncharacterized protein</fullName>
    </submittedName>
</protein>
<keyword evidence="2" id="KW-1185">Reference proteome</keyword>
<dbReference type="GO" id="GO:0005829">
    <property type="term" value="C:cytosol"/>
    <property type="evidence" value="ECO:0007669"/>
    <property type="project" value="TreeGrafter"/>
</dbReference>
<dbReference type="GO" id="GO:0000151">
    <property type="term" value="C:ubiquitin ligase complex"/>
    <property type="evidence" value="ECO:0007669"/>
    <property type="project" value="TreeGrafter"/>
</dbReference>
<reference evidence="2" key="1">
    <citation type="journal article" date="2016" name="Nat. Commun.">
        <title>Genome analysis of three Pneumocystis species reveals adaptation mechanisms to life exclusively in mammalian hosts.</title>
        <authorList>
            <person name="Ma L."/>
            <person name="Chen Z."/>
            <person name="Huang D.W."/>
            <person name="Kutty G."/>
            <person name="Ishihara M."/>
            <person name="Wang H."/>
            <person name="Abouelleil A."/>
            <person name="Bishop L."/>
            <person name="Davey E."/>
            <person name="Deng R."/>
            <person name="Deng X."/>
            <person name="Fan L."/>
            <person name="Fantoni G."/>
            <person name="Fitzgerald M."/>
            <person name="Gogineni E."/>
            <person name="Goldberg J.M."/>
            <person name="Handley G."/>
            <person name="Hu X."/>
            <person name="Huber C."/>
            <person name="Jiao X."/>
            <person name="Jones K."/>
            <person name="Levin J.Z."/>
            <person name="Liu Y."/>
            <person name="Macdonald P."/>
            <person name="Melnikov A."/>
            <person name="Raley C."/>
            <person name="Sassi M."/>
            <person name="Sherman B.T."/>
            <person name="Song X."/>
            <person name="Sykes S."/>
            <person name="Tran B."/>
            <person name="Walsh L."/>
            <person name="Xia Y."/>
            <person name="Yang J."/>
            <person name="Young S."/>
            <person name="Zeng Q."/>
            <person name="Zheng X."/>
            <person name="Stephens R."/>
            <person name="Nusbaum C."/>
            <person name="Birren B.W."/>
            <person name="Azadi P."/>
            <person name="Lempicki R.A."/>
            <person name="Cuomo C.A."/>
            <person name="Kovacs J.A."/>
        </authorList>
    </citation>
    <scope>NUCLEOTIDE SEQUENCE [LARGE SCALE GENOMIC DNA]</scope>
    <source>
        <strain evidence="2">RU7</strain>
    </source>
</reference>
<proteinExistence type="predicted"/>
<dbReference type="InterPro" id="IPR019193">
    <property type="entry name" value="UBQ-conj_enz_E2-bd_prot"/>
</dbReference>
<evidence type="ECO:0000313" key="2">
    <source>
        <dbReference type="Proteomes" id="UP000053447"/>
    </source>
</evidence>
<dbReference type="PANTHER" id="PTHR31531:SF2">
    <property type="entry name" value="E3 UBIQUITIN-PROTEIN LIGASE E3D"/>
    <property type="match status" value="1"/>
</dbReference>
<accession>A0A0W4ZEM9</accession>
<dbReference type="RefSeq" id="XP_018228152.1">
    <property type="nucleotide sequence ID" value="XM_018375546.1"/>
</dbReference>
<dbReference type="Pfam" id="PF09814">
    <property type="entry name" value="HECT_2"/>
    <property type="match status" value="1"/>
</dbReference>
<dbReference type="GO" id="GO:0005634">
    <property type="term" value="C:nucleus"/>
    <property type="evidence" value="ECO:0007669"/>
    <property type="project" value="TreeGrafter"/>
</dbReference>
<dbReference type="GeneID" id="28941801"/>
<dbReference type="STRING" id="1408657.A0A0W4ZEM9"/>
<dbReference type="PANTHER" id="PTHR31531">
    <property type="entry name" value="E3 UBIQUITIN-PROTEIN LIGASE E3D FAMILY MEMBER"/>
    <property type="match status" value="1"/>
</dbReference>
<dbReference type="OrthoDB" id="386949at2759"/>
<dbReference type="GO" id="GO:0000209">
    <property type="term" value="P:protein polyubiquitination"/>
    <property type="evidence" value="ECO:0007669"/>
    <property type="project" value="TreeGrafter"/>
</dbReference>
<dbReference type="GO" id="GO:0006513">
    <property type="term" value="P:protein monoubiquitination"/>
    <property type="evidence" value="ECO:0007669"/>
    <property type="project" value="TreeGrafter"/>
</dbReference>
<evidence type="ECO:0000313" key="1">
    <source>
        <dbReference type="EMBL" id="KTW26821.1"/>
    </source>
</evidence>
<dbReference type="EMBL" id="LFWA01000016">
    <property type="protein sequence ID" value="KTW26821.1"/>
    <property type="molecule type" value="Genomic_DNA"/>
</dbReference>